<dbReference type="InterPro" id="IPR009057">
    <property type="entry name" value="Homeodomain-like_sf"/>
</dbReference>
<dbReference type="EMBL" id="QWGE01000002">
    <property type="protein sequence ID" value="RIJ41722.1"/>
    <property type="molecule type" value="Genomic_DNA"/>
</dbReference>
<dbReference type="InterPro" id="IPR036217">
    <property type="entry name" value="MethylDNA_cys_MeTrfase_DNAb"/>
</dbReference>
<dbReference type="FunFam" id="1.10.10.10:FF:000214">
    <property type="entry name" value="Methylated-DNA--protein-cysteine methyltransferase"/>
    <property type="match status" value="1"/>
</dbReference>
<evidence type="ECO:0000256" key="7">
    <source>
        <dbReference type="ARBA" id="ARBA00023015"/>
    </source>
</evidence>
<dbReference type="SMART" id="SM00342">
    <property type="entry name" value="HTH_ARAC"/>
    <property type="match status" value="1"/>
</dbReference>
<dbReference type="CDD" id="cd06445">
    <property type="entry name" value="ATase"/>
    <property type="match status" value="1"/>
</dbReference>
<dbReference type="InterPro" id="IPR008332">
    <property type="entry name" value="MethylG_MeTrfase_N"/>
</dbReference>
<dbReference type="Gene3D" id="1.10.10.60">
    <property type="entry name" value="Homeodomain-like"/>
    <property type="match status" value="1"/>
</dbReference>
<dbReference type="Gene3D" id="3.30.160.70">
    <property type="entry name" value="Methylated DNA-protein cysteine methyltransferase domain"/>
    <property type="match status" value="1"/>
</dbReference>
<dbReference type="GO" id="GO:0032259">
    <property type="term" value="P:methylation"/>
    <property type="evidence" value="ECO:0007669"/>
    <property type="project" value="UniProtKB-KW"/>
</dbReference>
<evidence type="ECO:0000256" key="1">
    <source>
        <dbReference type="ARBA" id="ARBA00001286"/>
    </source>
</evidence>
<evidence type="ECO:0000313" key="13">
    <source>
        <dbReference type="Proteomes" id="UP000266005"/>
    </source>
</evidence>
<dbReference type="InterPro" id="IPR036631">
    <property type="entry name" value="MGMT_N_sf"/>
</dbReference>
<keyword evidence="5 12" id="KW-0808">Transferase</keyword>
<dbReference type="Pfam" id="PF02870">
    <property type="entry name" value="Methyltransf_1N"/>
    <property type="match status" value="1"/>
</dbReference>
<evidence type="ECO:0000256" key="8">
    <source>
        <dbReference type="ARBA" id="ARBA00023163"/>
    </source>
</evidence>
<evidence type="ECO:0000256" key="10">
    <source>
        <dbReference type="ARBA" id="ARBA00049348"/>
    </source>
</evidence>
<dbReference type="PANTHER" id="PTHR10815:SF13">
    <property type="entry name" value="METHYLATED-DNA--PROTEIN-CYSTEINE METHYLTRANSFERASE"/>
    <property type="match status" value="1"/>
</dbReference>
<evidence type="ECO:0000256" key="9">
    <source>
        <dbReference type="ARBA" id="ARBA00023204"/>
    </source>
</evidence>
<dbReference type="InterPro" id="IPR018060">
    <property type="entry name" value="HTH_AraC"/>
</dbReference>
<accession>A0A399SHZ4</accession>
<proteinExistence type="inferred from homology"/>
<dbReference type="Pfam" id="PF12833">
    <property type="entry name" value="HTH_18"/>
    <property type="match status" value="1"/>
</dbReference>
<dbReference type="GO" id="GO:0003908">
    <property type="term" value="F:methylated-DNA-[protein]-cysteine S-methyltransferase activity"/>
    <property type="evidence" value="ECO:0007669"/>
    <property type="project" value="UniProtKB-EC"/>
</dbReference>
<dbReference type="Proteomes" id="UP000266005">
    <property type="component" value="Unassembled WGS sequence"/>
</dbReference>
<keyword evidence="4 12" id="KW-0489">Methyltransferase</keyword>
<evidence type="ECO:0000259" key="11">
    <source>
        <dbReference type="PROSITE" id="PS01124"/>
    </source>
</evidence>
<dbReference type="SUPFAM" id="SSF53155">
    <property type="entry name" value="Methylated DNA-protein cysteine methyltransferase domain"/>
    <property type="match status" value="1"/>
</dbReference>
<keyword evidence="6" id="KW-0227">DNA damage</keyword>
<reference evidence="13" key="1">
    <citation type="submission" date="2018-08" db="EMBL/GenBank/DDBJ databases">
        <title>Mucilaginibacter sp. MYSH2.</title>
        <authorList>
            <person name="Seo T."/>
        </authorList>
    </citation>
    <scope>NUCLEOTIDE SEQUENCE [LARGE SCALE GENOMIC DNA]</scope>
    <source>
        <strain evidence="13">KIRAN</strain>
    </source>
</reference>
<dbReference type="SUPFAM" id="SSF46767">
    <property type="entry name" value="Methylated DNA-protein cysteine methyltransferase, C-terminal domain"/>
    <property type="match status" value="1"/>
</dbReference>
<dbReference type="RefSeq" id="WP_119431469.1">
    <property type="nucleotide sequence ID" value="NZ_QWGE01000002.1"/>
</dbReference>
<evidence type="ECO:0000256" key="6">
    <source>
        <dbReference type="ARBA" id="ARBA00022763"/>
    </source>
</evidence>
<keyword evidence="8" id="KW-0804">Transcription</keyword>
<dbReference type="GO" id="GO:0043565">
    <property type="term" value="F:sequence-specific DNA binding"/>
    <property type="evidence" value="ECO:0007669"/>
    <property type="project" value="InterPro"/>
</dbReference>
<dbReference type="PANTHER" id="PTHR10815">
    <property type="entry name" value="METHYLATED-DNA--PROTEIN-CYSTEINE METHYLTRANSFERASE"/>
    <property type="match status" value="1"/>
</dbReference>
<evidence type="ECO:0000256" key="3">
    <source>
        <dbReference type="ARBA" id="ARBA00011918"/>
    </source>
</evidence>
<dbReference type="AlphaFoldDB" id="A0A399SHZ4"/>
<dbReference type="Pfam" id="PF01035">
    <property type="entry name" value="DNA_binding_1"/>
    <property type="match status" value="1"/>
</dbReference>
<keyword evidence="13" id="KW-1185">Reference proteome</keyword>
<dbReference type="NCBIfam" id="TIGR00589">
    <property type="entry name" value="ogt"/>
    <property type="match status" value="1"/>
</dbReference>
<protein>
    <recommendedName>
        <fullName evidence="3">methylated-DNA--[protein]-cysteine S-methyltransferase</fullName>
        <ecNumber evidence="3">2.1.1.63</ecNumber>
    </recommendedName>
</protein>
<dbReference type="GO" id="GO:0006281">
    <property type="term" value="P:DNA repair"/>
    <property type="evidence" value="ECO:0007669"/>
    <property type="project" value="UniProtKB-KW"/>
</dbReference>
<comment type="caution">
    <text evidence="12">The sequence shown here is derived from an EMBL/GenBank/DDBJ whole genome shotgun (WGS) entry which is preliminary data.</text>
</comment>
<dbReference type="PROSITE" id="PS00374">
    <property type="entry name" value="MGMT"/>
    <property type="match status" value="1"/>
</dbReference>
<evidence type="ECO:0000256" key="4">
    <source>
        <dbReference type="ARBA" id="ARBA00022603"/>
    </source>
</evidence>
<dbReference type="PROSITE" id="PS01124">
    <property type="entry name" value="HTH_ARAC_FAMILY_2"/>
    <property type="match status" value="1"/>
</dbReference>
<dbReference type="GO" id="GO:0003700">
    <property type="term" value="F:DNA-binding transcription factor activity"/>
    <property type="evidence" value="ECO:0007669"/>
    <property type="project" value="InterPro"/>
</dbReference>
<gene>
    <name evidence="12" type="ORF">D1627_06770</name>
</gene>
<dbReference type="SUPFAM" id="SSF46689">
    <property type="entry name" value="Homeodomain-like"/>
    <property type="match status" value="2"/>
</dbReference>
<evidence type="ECO:0000313" key="12">
    <source>
        <dbReference type="EMBL" id="RIJ41722.1"/>
    </source>
</evidence>
<keyword evidence="7" id="KW-0805">Transcription regulation</keyword>
<name>A0A399SHZ4_9BACT</name>
<evidence type="ECO:0000256" key="5">
    <source>
        <dbReference type="ARBA" id="ARBA00022679"/>
    </source>
</evidence>
<dbReference type="EC" id="2.1.1.63" evidence="3"/>
<dbReference type="OrthoDB" id="9802228at2"/>
<comment type="catalytic activity">
    <reaction evidence="1">
        <text>a 4-O-methyl-thymidine in DNA + L-cysteinyl-[protein] = a thymidine in DNA + S-methyl-L-cysteinyl-[protein]</text>
        <dbReference type="Rhea" id="RHEA:53428"/>
        <dbReference type="Rhea" id="RHEA-COMP:10131"/>
        <dbReference type="Rhea" id="RHEA-COMP:10132"/>
        <dbReference type="Rhea" id="RHEA-COMP:13555"/>
        <dbReference type="Rhea" id="RHEA-COMP:13556"/>
        <dbReference type="ChEBI" id="CHEBI:29950"/>
        <dbReference type="ChEBI" id="CHEBI:82612"/>
        <dbReference type="ChEBI" id="CHEBI:137386"/>
        <dbReference type="ChEBI" id="CHEBI:137387"/>
        <dbReference type="EC" id="2.1.1.63"/>
    </reaction>
</comment>
<dbReference type="InterPro" id="IPR014048">
    <property type="entry name" value="MethylDNA_cys_MeTrfase_DNA-bd"/>
</dbReference>
<comment type="catalytic activity">
    <reaction evidence="10">
        <text>a 6-O-methyl-2'-deoxyguanosine in DNA + L-cysteinyl-[protein] = S-methyl-L-cysteinyl-[protein] + a 2'-deoxyguanosine in DNA</text>
        <dbReference type="Rhea" id="RHEA:24000"/>
        <dbReference type="Rhea" id="RHEA-COMP:10131"/>
        <dbReference type="Rhea" id="RHEA-COMP:10132"/>
        <dbReference type="Rhea" id="RHEA-COMP:11367"/>
        <dbReference type="Rhea" id="RHEA-COMP:11368"/>
        <dbReference type="ChEBI" id="CHEBI:29950"/>
        <dbReference type="ChEBI" id="CHEBI:82612"/>
        <dbReference type="ChEBI" id="CHEBI:85445"/>
        <dbReference type="ChEBI" id="CHEBI:85448"/>
        <dbReference type="EC" id="2.1.1.63"/>
    </reaction>
</comment>
<dbReference type="InterPro" id="IPR001497">
    <property type="entry name" value="MethylDNA_cys_MeTrfase_AS"/>
</dbReference>
<keyword evidence="9" id="KW-0234">DNA repair</keyword>
<feature type="domain" description="HTH araC/xylS-type" evidence="11">
    <location>
        <begin position="8"/>
        <end position="105"/>
    </location>
</feature>
<organism evidence="12 13">
    <name type="scientific">Pontibacter oryzae</name>
    <dbReference type="NCBI Taxonomy" id="2304593"/>
    <lineage>
        <taxon>Bacteria</taxon>
        <taxon>Pseudomonadati</taxon>
        <taxon>Bacteroidota</taxon>
        <taxon>Cytophagia</taxon>
        <taxon>Cytophagales</taxon>
        <taxon>Hymenobacteraceae</taxon>
        <taxon>Pontibacter</taxon>
    </lineage>
</organism>
<sequence>MSHYQTVAKALAYIREHALEQPELEIVAAHVNMSTYYFQRVFTEWAGVSPKKFLQFLTLQYAKAVLAETTSLAKAACTVGLSSTSRLHDLFLRIEGITPGEFKRQGLALRLSYSFGNCAFGEYLVASTERGICHLHFYQDALAALDELQASWPNAALNEQAAAMHQQVADLLQKRINPEQSKLSLHLKGTPFQLKVWEALLRIPEGKFTSYATLAQHIGQPNASRAVGTAIGSNPVAYLIPCHRVIKSVGGIGEYRWGSERKMAMLGWEAAQQHNSFEESMPSNLPLFQQL</sequence>
<dbReference type="InterPro" id="IPR036388">
    <property type="entry name" value="WH-like_DNA-bd_sf"/>
</dbReference>
<dbReference type="Gene3D" id="1.10.10.10">
    <property type="entry name" value="Winged helix-like DNA-binding domain superfamily/Winged helix DNA-binding domain"/>
    <property type="match status" value="1"/>
</dbReference>
<comment type="similarity">
    <text evidence="2">Belongs to the MGMT family.</text>
</comment>
<evidence type="ECO:0000256" key="2">
    <source>
        <dbReference type="ARBA" id="ARBA00008711"/>
    </source>
</evidence>